<evidence type="ECO:0000256" key="1">
    <source>
        <dbReference type="SAM" id="Phobius"/>
    </source>
</evidence>
<proteinExistence type="predicted"/>
<keyword evidence="1" id="KW-1133">Transmembrane helix</keyword>
<evidence type="ECO:0000313" key="2">
    <source>
        <dbReference type="EMBL" id="KAJ4828622.1"/>
    </source>
</evidence>
<organism evidence="2 3">
    <name type="scientific">Turnera subulata</name>
    <dbReference type="NCBI Taxonomy" id="218843"/>
    <lineage>
        <taxon>Eukaryota</taxon>
        <taxon>Viridiplantae</taxon>
        <taxon>Streptophyta</taxon>
        <taxon>Embryophyta</taxon>
        <taxon>Tracheophyta</taxon>
        <taxon>Spermatophyta</taxon>
        <taxon>Magnoliopsida</taxon>
        <taxon>eudicotyledons</taxon>
        <taxon>Gunneridae</taxon>
        <taxon>Pentapetalae</taxon>
        <taxon>rosids</taxon>
        <taxon>fabids</taxon>
        <taxon>Malpighiales</taxon>
        <taxon>Passifloraceae</taxon>
        <taxon>Turnera</taxon>
    </lineage>
</organism>
<dbReference type="Proteomes" id="UP001141552">
    <property type="component" value="Unassembled WGS sequence"/>
</dbReference>
<sequence>MEDLLVHWFELAGSYRARSSWMTIFYATVWSIWIARNKMIFEGREIVWDRLLDTVLITVASWIKGFQPDFPFHLSDFLIYPGSIQR</sequence>
<accession>A0A9Q0FE24</accession>
<dbReference type="AlphaFoldDB" id="A0A9Q0FE24"/>
<protein>
    <submittedName>
        <fullName evidence="2">Uncharacterized protein</fullName>
    </submittedName>
</protein>
<reference evidence="2" key="2">
    <citation type="journal article" date="2023" name="Plants (Basel)">
        <title>Annotation of the Turnera subulata (Passifloraceae) Draft Genome Reveals the S-Locus Evolved after the Divergence of Turneroideae from Passifloroideae in a Stepwise Manner.</title>
        <authorList>
            <person name="Henning P.M."/>
            <person name="Roalson E.H."/>
            <person name="Mir W."/>
            <person name="McCubbin A.G."/>
            <person name="Shore J.S."/>
        </authorList>
    </citation>
    <scope>NUCLEOTIDE SEQUENCE</scope>
    <source>
        <strain evidence="2">F60SS</strain>
    </source>
</reference>
<keyword evidence="1" id="KW-0472">Membrane</keyword>
<dbReference type="OrthoDB" id="1746862at2759"/>
<reference evidence="2" key="1">
    <citation type="submission" date="2022-02" db="EMBL/GenBank/DDBJ databases">
        <authorList>
            <person name="Henning P.M."/>
            <person name="McCubbin A.G."/>
            <person name="Shore J.S."/>
        </authorList>
    </citation>
    <scope>NUCLEOTIDE SEQUENCE</scope>
    <source>
        <strain evidence="2">F60SS</strain>
        <tissue evidence="2">Leaves</tissue>
    </source>
</reference>
<name>A0A9Q0FE24_9ROSI</name>
<comment type="caution">
    <text evidence="2">The sequence shown here is derived from an EMBL/GenBank/DDBJ whole genome shotgun (WGS) entry which is preliminary data.</text>
</comment>
<feature type="transmembrane region" description="Helical" evidence="1">
    <location>
        <begin position="20"/>
        <end position="36"/>
    </location>
</feature>
<gene>
    <name evidence="2" type="ORF">Tsubulata_050337</name>
</gene>
<keyword evidence="1" id="KW-0812">Transmembrane</keyword>
<keyword evidence="3" id="KW-1185">Reference proteome</keyword>
<evidence type="ECO:0000313" key="3">
    <source>
        <dbReference type="Proteomes" id="UP001141552"/>
    </source>
</evidence>
<dbReference type="EMBL" id="JAKUCV010006126">
    <property type="protein sequence ID" value="KAJ4828622.1"/>
    <property type="molecule type" value="Genomic_DNA"/>
</dbReference>